<proteinExistence type="predicted"/>
<dbReference type="InterPro" id="IPR052981">
    <property type="entry name" value="Ingression_C2_domain"/>
</dbReference>
<dbReference type="PANTHER" id="PTHR47052:SF3">
    <property type="entry name" value="INGRESSION PROTEIN 1"/>
    <property type="match status" value="1"/>
</dbReference>
<comment type="caution">
    <text evidence="3">The sequence shown here is derived from an EMBL/GenBank/DDBJ whole genome shotgun (WGS) entry which is preliminary data.</text>
</comment>
<feature type="region of interest" description="Disordered" evidence="1">
    <location>
        <begin position="525"/>
        <end position="556"/>
    </location>
</feature>
<organism evidence="3 4">
    <name type="scientific">Littorina saxatilis</name>
    <dbReference type="NCBI Taxonomy" id="31220"/>
    <lineage>
        <taxon>Eukaryota</taxon>
        <taxon>Metazoa</taxon>
        <taxon>Spiralia</taxon>
        <taxon>Lophotrochozoa</taxon>
        <taxon>Mollusca</taxon>
        <taxon>Gastropoda</taxon>
        <taxon>Caenogastropoda</taxon>
        <taxon>Littorinimorpha</taxon>
        <taxon>Littorinoidea</taxon>
        <taxon>Littorinidae</taxon>
        <taxon>Littorina</taxon>
    </lineage>
</organism>
<reference evidence="3 4" key="1">
    <citation type="submission" date="2024-02" db="EMBL/GenBank/DDBJ databases">
        <title>Chromosome-scale genome assembly of the rough periwinkle Littorina saxatilis.</title>
        <authorList>
            <person name="De Jode A."/>
            <person name="Faria R."/>
            <person name="Formenti G."/>
            <person name="Sims Y."/>
            <person name="Smith T.P."/>
            <person name="Tracey A."/>
            <person name="Wood J.M.D."/>
            <person name="Zagrodzka Z.B."/>
            <person name="Johannesson K."/>
            <person name="Butlin R.K."/>
            <person name="Leder E.H."/>
        </authorList>
    </citation>
    <scope>NUCLEOTIDE SEQUENCE [LARGE SCALE GENOMIC DNA]</scope>
    <source>
        <strain evidence="3">Snail1</strain>
        <tissue evidence="3">Muscle</tissue>
    </source>
</reference>
<sequence>MSIITRSKLQRSLEFIEHKKDHNEVTFTCKPCCFPTWRAVIRYRYAIDLPSRGYSTTWTDYKRKSGHVEIIDCEDDYSASSIVITPTPAQLDQTTVRLHHASQKLLTMHFYPKTNMFLVQGKLCQDWVRDDFQRLQGVVHGLMDLDNMSGSASHAVYSTVPLDTPPTAVNSSSAIAAATEGGDDSDISVSSDDSTVAAATEGSDNIVSSDDSTVAAVTEGGDDSNISVSSDDSTVAAATEGGDGISVSSDDSTVAAVTEGGGDIIVSSDDSTVAAVTEGGGDIIVSSDHSTVAAVTEGGGDIIVSSDHSTVAAVSEGGSDIVSSDHSTVAAVSEGGSDIIVSRDDSTVAAATEGGGDIIVSSDHSTVAAANNSTPSMDNKHAATSDIDGDGDASTDSTDTCVHDMLRAMVDKLASELRDLKVQTDRKIKANEGGCDREVKDLSERLTTLSRDNEGLKKRCQALESKVKDLQKENKTVQRSPSPEAPPLQQSPQGKVAHAQPISVTTNYGRYAHHSIDTALITEPEPQACSSQSSPSSMVRPRTTKSTETTDTQRQTTLRLPTSCTCLLIGDSNLRRVSRRRLDRSGQTEVRTLSGITTPQLTTVIASSNTFPDVRKIVLHVGTNDDIQNTSELPSNYKTLLSEISLRFPNAVIFVAAIPPQAQRKVTRQILQVNTKLASLCDGVKVQFLALSDIWRLDSDGQTDPDILQDKVHYSARGLSLLVKDIKAIVFEKRLGRASFADVVRGGAPPPKSHQPLQEKQQQQSPHQQQQWTPHQQQQQLPQQQQPPHQQQRQQQQPPHEQHRQQQQQPQQQQQQLWQKQPPLLPPPANQPFTQQHVSHPSLPLSPRGEHQYPTMYYPPWMNAFRQYQLSPFMHPHAQPSFYGQWPPGMHQASY</sequence>
<evidence type="ECO:0000256" key="1">
    <source>
        <dbReference type="SAM" id="MobiDB-lite"/>
    </source>
</evidence>
<feature type="compositionally biased region" description="Low complexity" evidence="1">
    <location>
        <begin position="530"/>
        <end position="556"/>
    </location>
</feature>
<dbReference type="SUPFAM" id="SSF82171">
    <property type="entry name" value="DPP6 N-terminal domain-like"/>
    <property type="match status" value="1"/>
</dbReference>
<name>A0AAN9GNE9_9CAEN</name>
<feature type="compositionally biased region" description="Low complexity" evidence="1">
    <location>
        <begin position="754"/>
        <end position="822"/>
    </location>
</feature>
<dbReference type="Pfam" id="PF13472">
    <property type="entry name" value="Lipase_GDSL_2"/>
    <property type="match status" value="1"/>
</dbReference>
<dbReference type="Proteomes" id="UP001374579">
    <property type="component" value="Unassembled WGS sequence"/>
</dbReference>
<gene>
    <name evidence="3" type="ORF">V1264_012368</name>
</gene>
<feature type="region of interest" description="Disordered" evidence="1">
    <location>
        <begin position="466"/>
        <end position="498"/>
    </location>
</feature>
<dbReference type="AlphaFoldDB" id="A0AAN9GNE9"/>
<feature type="region of interest" description="Disordered" evidence="1">
    <location>
        <begin position="370"/>
        <end position="397"/>
    </location>
</feature>
<dbReference type="PANTHER" id="PTHR47052">
    <property type="entry name" value="CONSERVED SERINE PROLINE-RICH PROTEIN (AFU_ORTHOLOGUE AFUA_2G01790)"/>
    <property type="match status" value="1"/>
</dbReference>
<evidence type="ECO:0000313" key="4">
    <source>
        <dbReference type="Proteomes" id="UP001374579"/>
    </source>
</evidence>
<dbReference type="EMBL" id="JBAMIC010000002">
    <property type="protein sequence ID" value="KAK7113000.1"/>
    <property type="molecule type" value="Genomic_DNA"/>
</dbReference>
<accession>A0AAN9GNE9</accession>
<dbReference type="InterPro" id="IPR036514">
    <property type="entry name" value="SGNH_hydro_sf"/>
</dbReference>
<evidence type="ECO:0000313" key="3">
    <source>
        <dbReference type="EMBL" id="KAK7113000.1"/>
    </source>
</evidence>
<protein>
    <recommendedName>
        <fullName evidence="2">SGNH hydrolase-type esterase domain-containing protein</fullName>
    </recommendedName>
</protein>
<dbReference type="SUPFAM" id="SSF52266">
    <property type="entry name" value="SGNH hydrolase"/>
    <property type="match status" value="1"/>
</dbReference>
<feature type="compositionally biased region" description="Basic and acidic residues" evidence="1">
    <location>
        <begin position="466"/>
        <end position="476"/>
    </location>
</feature>
<evidence type="ECO:0000259" key="2">
    <source>
        <dbReference type="Pfam" id="PF13472"/>
    </source>
</evidence>
<dbReference type="Gene3D" id="3.40.50.1110">
    <property type="entry name" value="SGNH hydrolase"/>
    <property type="match status" value="1"/>
</dbReference>
<feature type="region of interest" description="Disordered" evidence="1">
    <location>
        <begin position="743"/>
        <end position="847"/>
    </location>
</feature>
<keyword evidence="4" id="KW-1185">Reference proteome</keyword>
<feature type="domain" description="SGNH hydrolase-type esterase" evidence="2">
    <location>
        <begin position="580"/>
        <end position="718"/>
    </location>
</feature>
<dbReference type="InterPro" id="IPR013830">
    <property type="entry name" value="SGNH_hydro"/>
</dbReference>